<evidence type="ECO:0000313" key="3">
    <source>
        <dbReference type="EMBL" id="KAF2688303.1"/>
    </source>
</evidence>
<gene>
    <name evidence="3" type="ORF">K458DRAFT_384486</name>
</gene>
<sequence length="184" mass="20466">MNRSPSAAAWGHALIFCRFTNEVLTFEVSNADERHLLSNHGTEVVQADSPDLSDPTAAKPLSVCTVTQIKTRSAAKLKEGPAEPRWSTNLQQEHSESSKERPPALVRSWWTAVIPGHWFAVLSTAFVAARPDGRLSVSALFRLRRGRHSLEFFRLSMFLPLFLIIPFSCSYIVSGVAFEESPVD</sequence>
<name>A0A6G1JDU1_9PLEO</name>
<keyword evidence="2" id="KW-1133">Transmembrane helix</keyword>
<dbReference type="EMBL" id="MU005573">
    <property type="protein sequence ID" value="KAF2688303.1"/>
    <property type="molecule type" value="Genomic_DNA"/>
</dbReference>
<keyword evidence="2" id="KW-0472">Membrane</keyword>
<feature type="region of interest" description="Disordered" evidence="1">
    <location>
        <begin position="75"/>
        <end position="99"/>
    </location>
</feature>
<evidence type="ECO:0000256" key="1">
    <source>
        <dbReference type="SAM" id="MobiDB-lite"/>
    </source>
</evidence>
<keyword evidence="2" id="KW-0812">Transmembrane</keyword>
<feature type="transmembrane region" description="Helical" evidence="2">
    <location>
        <begin position="152"/>
        <end position="178"/>
    </location>
</feature>
<dbReference type="AlphaFoldDB" id="A0A6G1JDU1"/>
<reference evidence="3" key="1">
    <citation type="journal article" date="2020" name="Stud. Mycol.">
        <title>101 Dothideomycetes genomes: a test case for predicting lifestyles and emergence of pathogens.</title>
        <authorList>
            <person name="Haridas S."/>
            <person name="Albert R."/>
            <person name="Binder M."/>
            <person name="Bloem J."/>
            <person name="Labutti K."/>
            <person name="Salamov A."/>
            <person name="Andreopoulos B."/>
            <person name="Baker S."/>
            <person name="Barry K."/>
            <person name="Bills G."/>
            <person name="Bluhm B."/>
            <person name="Cannon C."/>
            <person name="Castanera R."/>
            <person name="Culley D."/>
            <person name="Daum C."/>
            <person name="Ezra D."/>
            <person name="Gonzalez J."/>
            <person name="Henrissat B."/>
            <person name="Kuo A."/>
            <person name="Liang C."/>
            <person name="Lipzen A."/>
            <person name="Lutzoni F."/>
            <person name="Magnuson J."/>
            <person name="Mondo S."/>
            <person name="Nolan M."/>
            <person name="Ohm R."/>
            <person name="Pangilinan J."/>
            <person name="Park H.-J."/>
            <person name="Ramirez L."/>
            <person name="Alfaro M."/>
            <person name="Sun H."/>
            <person name="Tritt A."/>
            <person name="Yoshinaga Y."/>
            <person name="Zwiers L.-H."/>
            <person name="Turgeon B."/>
            <person name="Goodwin S."/>
            <person name="Spatafora J."/>
            <person name="Crous P."/>
            <person name="Grigoriev I."/>
        </authorList>
    </citation>
    <scope>NUCLEOTIDE SEQUENCE</scope>
    <source>
        <strain evidence="3">CBS 122367</strain>
    </source>
</reference>
<evidence type="ECO:0000256" key="2">
    <source>
        <dbReference type="SAM" id="Phobius"/>
    </source>
</evidence>
<organism evidence="3 4">
    <name type="scientific">Lentithecium fluviatile CBS 122367</name>
    <dbReference type="NCBI Taxonomy" id="1168545"/>
    <lineage>
        <taxon>Eukaryota</taxon>
        <taxon>Fungi</taxon>
        <taxon>Dikarya</taxon>
        <taxon>Ascomycota</taxon>
        <taxon>Pezizomycotina</taxon>
        <taxon>Dothideomycetes</taxon>
        <taxon>Pleosporomycetidae</taxon>
        <taxon>Pleosporales</taxon>
        <taxon>Massarineae</taxon>
        <taxon>Lentitheciaceae</taxon>
        <taxon>Lentithecium</taxon>
    </lineage>
</organism>
<protein>
    <submittedName>
        <fullName evidence="3">Uncharacterized protein</fullName>
    </submittedName>
</protein>
<dbReference type="Proteomes" id="UP000799291">
    <property type="component" value="Unassembled WGS sequence"/>
</dbReference>
<evidence type="ECO:0000313" key="4">
    <source>
        <dbReference type="Proteomes" id="UP000799291"/>
    </source>
</evidence>
<proteinExistence type="predicted"/>
<accession>A0A6G1JDU1</accession>
<keyword evidence="4" id="KW-1185">Reference proteome</keyword>